<comment type="similarity">
    <text evidence="2 11">Belongs to the ABC-2 integral membrane protein family.</text>
</comment>
<feature type="transmembrane region" description="Helical" evidence="11">
    <location>
        <begin position="155"/>
        <end position="178"/>
    </location>
</feature>
<evidence type="ECO:0000256" key="11">
    <source>
        <dbReference type="RuleBase" id="RU361157"/>
    </source>
</evidence>
<dbReference type="PANTHER" id="PTHR30413:SF10">
    <property type="entry name" value="CAPSULE POLYSACCHARIDE EXPORT INNER-MEMBRANE PROTEIN CTRC"/>
    <property type="match status" value="1"/>
</dbReference>
<feature type="domain" description="ABC transmembrane type-2" evidence="12">
    <location>
        <begin position="77"/>
        <end position="300"/>
    </location>
</feature>
<dbReference type="GO" id="GO:0043190">
    <property type="term" value="C:ATP-binding cassette (ABC) transporter complex"/>
    <property type="evidence" value="ECO:0007669"/>
    <property type="project" value="InterPro"/>
</dbReference>
<evidence type="ECO:0000256" key="3">
    <source>
        <dbReference type="ARBA" id="ARBA00022448"/>
    </source>
</evidence>
<keyword evidence="5" id="KW-0762">Sugar transport</keyword>
<evidence type="ECO:0000259" key="12">
    <source>
        <dbReference type="PROSITE" id="PS51012"/>
    </source>
</evidence>
<evidence type="ECO:0000256" key="8">
    <source>
        <dbReference type="ARBA" id="ARBA00022989"/>
    </source>
</evidence>
<evidence type="ECO:0000256" key="9">
    <source>
        <dbReference type="ARBA" id="ARBA00023047"/>
    </source>
</evidence>
<keyword evidence="7" id="KW-0972">Capsule biogenesis/degradation</keyword>
<feature type="transmembrane region" description="Helical" evidence="11">
    <location>
        <begin position="252"/>
        <end position="273"/>
    </location>
</feature>
<keyword evidence="8 11" id="KW-1133">Transmembrane helix</keyword>
<keyword evidence="10 11" id="KW-0472">Membrane</keyword>
<dbReference type="GO" id="GO:0140359">
    <property type="term" value="F:ABC-type transporter activity"/>
    <property type="evidence" value="ECO:0007669"/>
    <property type="project" value="InterPro"/>
</dbReference>
<keyword evidence="3 11" id="KW-0813">Transport</keyword>
<evidence type="ECO:0000256" key="6">
    <source>
        <dbReference type="ARBA" id="ARBA00022692"/>
    </source>
</evidence>
<dbReference type="GO" id="GO:0015920">
    <property type="term" value="P:lipopolysaccharide transport"/>
    <property type="evidence" value="ECO:0007669"/>
    <property type="project" value="TreeGrafter"/>
</dbReference>
<dbReference type="Proteomes" id="UP000740727">
    <property type="component" value="Unassembled WGS sequence"/>
</dbReference>
<gene>
    <name evidence="13" type="ORF">EBT44_05755</name>
</gene>
<evidence type="ECO:0000313" key="13">
    <source>
        <dbReference type="EMBL" id="NBR94311.1"/>
    </source>
</evidence>
<feature type="transmembrane region" description="Helical" evidence="11">
    <location>
        <begin position="224"/>
        <end position="240"/>
    </location>
</feature>
<proteinExistence type="inferred from homology"/>
<dbReference type="InterPro" id="IPR047817">
    <property type="entry name" value="ABC2_TM_bact-type"/>
</dbReference>
<dbReference type="PROSITE" id="PS51012">
    <property type="entry name" value="ABC_TM2"/>
    <property type="match status" value="1"/>
</dbReference>
<feature type="transmembrane region" description="Helical" evidence="11">
    <location>
        <begin position="279"/>
        <end position="297"/>
    </location>
</feature>
<evidence type="ECO:0000256" key="1">
    <source>
        <dbReference type="ARBA" id="ARBA00004651"/>
    </source>
</evidence>
<comment type="caution">
    <text evidence="13">The sequence shown here is derived from an EMBL/GenBank/DDBJ whole genome shotgun (WGS) entry which is preliminary data.</text>
</comment>
<accession>A0A965GDT9</accession>
<keyword evidence="9" id="KW-0625">Polysaccharide transport</keyword>
<evidence type="ECO:0000256" key="10">
    <source>
        <dbReference type="ARBA" id="ARBA00023136"/>
    </source>
</evidence>
<dbReference type="PANTHER" id="PTHR30413">
    <property type="entry name" value="INNER MEMBRANE TRANSPORT PERMEASE"/>
    <property type="match status" value="1"/>
</dbReference>
<evidence type="ECO:0000256" key="7">
    <source>
        <dbReference type="ARBA" id="ARBA00022903"/>
    </source>
</evidence>
<evidence type="ECO:0000256" key="2">
    <source>
        <dbReference type="ARBA" id="ARBA00007783"/>
    </source>
</evidence>
<evidence type="ECO:0000256" key="5">
    <source>
        <dbReference type="ARBA" id="ARBA00022597"/>
    </source>
</evidence>
<dbReference type="InterPro" id="IPR000412">
    <property type="entry name" value="ABC_2_transport"/>
</dbReference>
<dbReference type="GO" id="GO:0015774">
    <property type="term" value="P:polysaccharide transport"/>
    <property type="evidence" value="ECO:0007669"/>
    <property type="project" value="UniProtKB-KW"/>
</dbReference>
<keyword evidence="4 11" id="KW-1003">Cell membrane</keyword>
<organism evidence="13 14">
    <name type="scientific">Candidatus Fonsibacter lacus</name>
    <dbReference type="NCBI Taxonomy" id="2576439"/>
    <lineage>
        <taxon>Bacteria</taxon>
        <taxon>Pseudomonadati</taxon>
        <taxon>Pseudomonadota</taxon>
        <taxon>Alphaproteobacteria</taxon>
        <taxon>Candidatus Pelagibacterales</taxon>
        <taxon>Candidatus Pelagibacterales incertae sedis</taxon>
        <taxon>Candidatus Fonsibacter</taxon>
    </lineage>
</organism>
<protein>
    <recommendedName>
        <fullName evidence="11">Transport permease protein</fullName>
    </recommendedName>
</protein>
<dbReference type="AlphaFoldDB" id="A0A965GDT9"/>
<keyword evidence="6 11" id="KW-0812">Transmembrane</keyword>
<dbReference type="InterPro" id="IPR013525">
    <property type="entry name" value="ABC2_TM"/>
</dbReference>
<name>A0A965GDT9_9PROT</name>
<dbReference type="EMBL" id="RFXN01000100">
    <property type="protein sequence ID" value="NBR94311.1"/>
    <property type="molecule type" value="Genomic_DNA"/>
</dbReference>
<comment type="subcellular location">
    <subcellularLocation>
        <location evidence="11">Cell inner membrane</location>
        <topology evidence="11">Multi-pass membrane protein</topology>
    </subcellularLocation>
    <subcellularLocation>
        <location evidence="1">Cell membrane</location>
        <topology evidence="1">Multi-pass membrane protein</topology>
    </subcellularLocation>
</comment>
<dbReference type="Pfam" id="PF01061">
    <property type="entry name" value="ABC2_membrane"/>
    <property type="match status" value="1"/>
</dbReference>
<reference evidence="13" key="1">
    <citation type="submission" date="2018-10" db="EMBL/GenBank/DDBJ databases">
        <title>Iterative Subtractive Binning of Freshwater Chronoseries Metagenomes Recovers Nearly Complete Genomes from over Four Hundred Novel Species.</title>
        <authorList>
            <person name="Rodriguez-R L.M."/>
            <person name="Tsementzi D."/>
            <person name="Luo C."/>
            <person name="Konstantinidis K.T."/>
        </authorList>
    </citation>
    <scope>NUCLEOTIDE SEQUENCE</scope>
    <source>
        <strain evidence="13">WB5_2A_028</strain>
    </source>
</reference>
<sequence length="308" mass="34229">MVSDASSWRAGLATPLPRISRDELGSVRGSLVTWRYIEVRDRDGPLWRRFIGLWRRRHLLLRMALRDVRQRYAGASFGIWWAIINPLVFVSAYTLLFTVIFRARLTPGSPPTEYALYVVSGLLPWIAFSEVATKATQTVSEHRNLIKYTMFPAELLPLTGLFGAMLSQIAGLTLVVVVSALARGGMLGDFFWIVPALLLEVVFLAGVAWTLAAVGAVLRDVRELVPIVLTTGMFFTPIFYEAESLPTAVQTFISINPLVPLLRVFRAAIVGIAFRPVELGWFALVAITFALVGFTAFERVRGELADTL</sequence>
<feature type="transmembrane region" description="Helical" evidence="11">
    <location>
        <begin position="79"/>
        <end position="102"/>
    </location>
</feature>
<dbReference type="PRINTS" id="PR00164">
    <property type="entry name" value="ABC2TRNSPORT"/>
</dbReference>
<evidence type="ECO:0000256" key="4">
    <source>
        <dbReference type="ARBA" id="ARBA00022475"/>
    </source>
</evidence>
<evidence type="ECO:0000313" key="14">
    <source>
        <dbReference type="Proteomes" id="UP000740727"/>
    </source>
</evidence>
<feature type="transmembrane region" description="Helical" evidence="11">
    <location>
        <begin position="190"/>
        <end position="218"/>
    </location>
</feature>